<dbReference type="InterPro" id="IPR011249">
    <property type="entry name" value="Metalloenz_LuxS/M16"/>
</dbReference>
<dbReference type="Proteomes" id="UP001156215">
    <property type="component" value="Chromosome"/>
</dbReference>
<reference evidence="2" key="1">
    <citation type="journal article" date="2022" name="Front. Microbiol.">
        <title>New perspectives on an old grouping: The genomic and phenotypic variability of Oxalobacter formigenes and the implications for calcium oxalate stone prevention.</title>
        <authorList>
            <person name="Chmiel J.A."/>
            <person name="Carr C."/>
            <person name="Stuivenberg G.A."/>
            <person name="Venema R."/>
            <person name="Chanyi R.M."/>
            <person name="Al K.F."/>
            <person name="Giguere D."/>
            <person name="Say H."/>
            <person name="Akouris P.P."/>
            <person name="Dominguez Romero S.A."/>
            <person name="Kwong A."/>
            <person name="Tai V."/>
            <person name="Koval S.F."/>
            <person name="Razvi H."/>
            <person name="Bjazevic J."/>
            <person name="Burton J.P."/>
        </authorList>
    </citation>
    <scope>NUCLEOTIDE SEQUENCE</scope>
    <source>
        <strain evidence="2">WoOx3</strain>
    </source>
</reference>
<dbReference type="InterPro" id="IPR007863">
    <property type="entry name" value="Peptidase_M16_C"/>
</dbReference>
<dbReference type="EMBL" id="CP098242">
    <property type="protein sequence ID" value="WAW09253.1"/>
    <property type="molecule type" value="Genomic_DNA"/>
</dbReference>
<dbReference type="PANTHER" id="PTHR11851:SF224">
    <property type="entry name" value="PROCESSING PROTEASE"/>
    <property type="match status" value="1"/>
</dbReference>
<dbReference type="PANTHER" id="PTHR11851">
    <property type="entry name" value="METALLOPROTEASE"/>
    <property type="match status" value="1"/>
</dbReference>
<dbReference type="SUPFAM" id="SSF63411">
    <property type="entry name" value="LuxS/MPP-like metallohydrolase"/>
    <property type="match status" value="2"/>
</dbReference>
<dbReference type="RefSeq" id="WP_269308248.1">
    <property type="nucleotide sequence ID" value="NZ_CP098242.1"/>
</dbReference>
<keyword evidence="3" id="KW-1185">Reference proteome</keyword>
<protein>
    <submittedName>
        <fullName evidence="2">Insulinase family protein</fullName>
    </submittedName>
</protein>
<evidence type="ECO:0000259" key="1">
    <source>
        <dbReference type="Pfam" id="PF05193"/>
    </source>
</evidence>
<dbReference type="Gene3D" id="3.30.830.10">
    <property type="entry name" value="Metalloenzyme, LuxS/M16 peptidase-like"/>
    <property type="match status" value="2"/>
</dbReference>
<feature type="domain" description="Peptidase M16 C-terminal" evidence="1">
    <location>
        <begin position="208"/>
        <end position="387"/>
    </location>
</feature>
<evidence type="ECO:0000313" key="3">
    <source>
        <dbReference type="Proteomes" id="UP001156215"/>
    </source>
</evidence>
<evidence type="ECO:0000313" key="2">
    <source>
        <dbReference type="EMBL" id="WAW09253.1"/>
    </source>
</evidence>
<dbReference type="InterPro" id="IPR050361">
    <property type="entry name" value="MPP/UQCRC_Complex"/>
</dbReference>
<proteinExistence type="predicted"/>
<accession>A0A9E9P2Q3</accession>
<dbReference type="AlphaFoldDB" id="A0A9E9P2Q3"/>
<sequence>MKLFSYHDIFTSWFTRLLGLTMLLLVQIPLHAAITIESWQTKNGAKVFFVETHAIPVLDISVDFDAGSRRDPDGKAGLAALTNLMLARGIVASAAPFKEPALTEARISDTFADTGAERSGSAGMDRSSVILRTLSSEKESDQAIRVLARLLAQPAFPADMLQRDRTRAVSAIREALTQPDAIASRAFMKALYGSHPYAFSPTPESLSTITRKDLQEFHRRYYVAETATITIVGDASRSRAEAIAEELSVRLNRQPAGQKTAPLPDVAVKAGGEQFIEHPATQSHILVGMPALTRGDPDFFALTVGNYILGGGGFVSRLMKEVREKRGLSYSVFSQFESRMQKGPFMISLQTKKEQTKGAIRVVRETFDTFMQNGPTEEELKAAKDNLVEGFPLRMDNNVKILALVSMIGYYGLPLDYLNNWTDRINAVTVADVREAFARKLSADRLSTVIVGESK</sequence>
<dbReference type="KEGG" id="ovb:NB640_08205"/>
<dbReference type="Pfam" id="PF05193">
    <property type="entry name" value="Peptidase_M16_C"/>
    <property type="match status" value="1"/>
</dbReference>
<organism evidence="2 3">
    <name type="scientific">Oxalobacter vibrioformis</name>
    <dbReference type="NCBI Taxonomy" id="933080"/>
    <lineage>
        <taxon>Bacteria</taxon>
        <taxon>Pseudomonadati</taxon>
        <taxon>Pseudomonadota</taxon>
        <taxon>Betaproteobacteria</taxon>
        <taxon>Burkholderiales</taxon>
        <taxon>Oxalobacteraceae</taxon>
        <taxon>Oxalobacter</taxon>
    </lineage>
</organism>
<dbReference type="GO" id="GO:0046872">
    <property type="term" value="F:metal ion binding"/>
    <property type="evidence" value="ECO:0007669"/>
    <property type="project" value="InterPro"/>
</dbReference>
<gene>
    <name evidence="2" type="ORF">NB640_08205</name>
</gene>
<name>A0A9E9P2Q3_9BURK</name>